<evidence type="ECO:0000256" key="1">
    <source>
        <dbReference type="SAM" id="MobiDB-lite"/>
    </source>
</evidence>
<evidence type="ECO:0000313" key="3">
    <source>
        <dbReference type="Proteomes" id="UP000186817"/>
    </source>
</evidence>
<comment type="caution">
    <text evidence="2">The sequence shown here is derived from an EMBL/GenBank/DDBJ whole genome shotgun (WGS) entry which is preliminary data.</text>
</comment>
<reference evidence="2 3" key="1">
    <citation type="submission" date="2016-02" db="EMBL/GenBank/DDBJ databases">
        <title>Genome analysis of coral dinoflagellate symbionts highlights evolutionary adaptations to a symbiotic lifestyle.</title>
        <authorList>
            <person name="Aranda M."/>
            <person name="Li Y."/>
            <person name="Liew Y.J."/>
            <person name="Baumgarten S."/>
            <person name="Simakov O."/>
            <person name="Wilson M."/>
            <person name="Piel J."/>
            <person name="Ashoor H."/>
            <person name="Bougouffa S."/>
            <person name="Bajic V.B."/>
            <person name="Ryu T."/>
            <person name="Ravasi T."/>
            <person name="Bayer T."/>
            <person name="Micklem G."/>
            <person name="Kim H."/>
            <person name="Bhak J."/>
            <person name="Lajeunesse T.C."/>
            <person name="Voolstra C.R."/>
        </authorList>
    </citation>
    <scope>NUCLEOTIDE SEQUENCE [LARGE SCALE GENOMIC DNA]</scope>
    <source>
        <strain evidence="2 3">CCMP2467</strain>
    </source>
</reference>
<dbReference type="EMBL" id="LSRX01002198">
    <property type="protein sequence ID" value="OLP75947.1"/>
    <property type="molecule type" value="Genomic_DNA"/>
</dbReference>
<keyword evidence="3" id="KW-1185">Reference proteome</keyword>
<name>A0A1Q9BZ46_SYMMI</name>
<feature type="compositionally biased region" description="Basic and acidic residues" evidence="1">
    <location>
        <begin position="11"/>
        <end position="21"/>
    </location>
</feature>
<accession>A0A1Q9BZ46</accession>
<protein>
    <submittedName>
        <fullName evidence="2">Uncharacterized protein</fullName>
    </submittedName>
</protein>
<feature type="region of interest" description="Disordered" evidence="1">
    <location>
        <begin position="1"/>
        <end position="21"/>
    </location>
</feature>
<dbReference type="OrthoDB" id="413527at2759"/>
<sequence>MRKRALAETQFGRDEENPLADQHKAAGEKLRLCLLDKFCLGKLPGSDVAELCYLISKAGGTGVEDLGLKPKQASAHGHAHIRLHAGKVYPEPDLVQIQVPLYEKREARRVSEQVPLILPSTLLRNFVKHPEVFQKDAEAYARLFERLPCYQEHPVVRRARSLGSTNLVRPIALYWDGVRYSVHDSFTGFYLTDLLSGQKFLSLLLRPPEVLKTCAAAAAVAGAAFSRWRLEATSSLPDVGKLEAAEPPLDILFWTADTAELFQFYKELRSSDPEWKNKGSEAA</sequence>
<dbReference type="Proteomes" id="UP000186817">
    <property type="component" value="Unassembled WGS sequence"/>
</dbReference>
<organism evidence="2 3">
    <name type="scientific">Symbiodinium microadriaticum</name>
    <name type="common">Dinoflagellate</name>
    <name type="synonym">Zooxanthella microadriatica</name>
    <dbReference type="NCBI Taxonomy" id="2951"/>
    <lineage>
        <taxon>Eukaryota</taxon>
        <taxon>Sar</taxon>
        <taxon>Alveolata</taxon>
        <taxon>Dinophyceae</taxon>
        <taxon>Suessiales</taxon>
        <taxon>Symbiodiniaceae</taxon>
        <taxon>Symbiodinium</taxon>
    </lineage>
</organism>
<evidence type="ECO:0000313" key="2">
    <source>
        <dbReference type="EMBL" id="OLP75947.1"/>
    </source>
</evidence>
<gene>
    <name evidence="2" type="ORF">AK812_SmicGene44186</name>
</gene>
<proteinExistence type="predicted"/>
<dbReference type="AlphaFoldDB" id="A0A1Q9BZ46"/>